<dbReference type="OrthoDB" id="9792800at2"/>
<dbReference type="Pfam" id="PF13175">
    <property type="entry name" value="AAA_15"/>
    <property type="match status" value="1"/>
</dbReference>
<feature type="domain" description="Endonuclease GajA/Old nuclease/RecF-like AAA" evidence="1">
    <location>
        <begin position="1"/>
        <end position="312"/>
    </location>
</feature>
<proteinExistence type="predicted"/>
<gene>
    <name evidence="2" type="ORF">GN157_01175</name>
</gene>
<dbReference type="EMBL" id="WOWP01000002">
    <property type="protein sequence ID" value="MUV02310.1"/>
    <property type="molecule type" value="Genomic_DNA"/>
</dbReference>
<keyword evidence="3" id="KW-1185">Reference proteome</keyword>
<sequence length="319" mass="36894">MQIYDITIKNFRGIKSLTNLKVGDINSFVGKNDSGKSSILKALDAFFNEKFNPNDIFQGKHESEKTEINIRFTPNPNTHPLALDNDQKVSLTKIFHYSTSARLLKEFYYTCYDINDETVNNCWGNKESEINSFMSILGLEFSKSGRGVTNLSKIEQIDNNTKNLGRALKTYPAEEYIKNIKKLDYFELPEFSLFDAEQDLNIGSTNFQNQFKPIANKSLDDNKRLTTKLERRVQSDLEKEFTIITQLMQKNVPDLELIKPSVNCNWNNLVKFDLSLKFNSDSYEIPISNKGTGFKRLLMVAYFEYLAQKKNKTIPNFWN</sequence>
<organism evidence="2 3">
    <name type="scientific">Flavobacterium rakeshii</name>
    <dbReference type="NCBI Taxonomy" id="1038845"/>
    <lineage>
        <taxon>Bacteria</taxon>
        <taxon>Pseudomonadati</taxon>
        <taxon>Bacteroidota</taxon>
        <taxon>Flavobacteriia</taxon>
        <taxon>Flavobacteriales</taxon>
        <taxon>Flavobacteriaceae</taxon>
        <taxon>Flavobacterium</taxon>
    </lineage>
</organism>
<dbReference type="AlphaFoldDB" id="A0A6N8H8Z8"/>
<dbReference type="InterPro" id="IPR051396">
    <property type="entry name" value="Bact_Antivir_Def_Nuclease"/>
</dbReference>
<reference evidence="2 3" key="1">
    <citation type="submission" date="2019-12" db="EMBL/GenBank/DDBJ databases">
        <authorList>
            <person name="Sun J.-Q."/>
        </authorList>
    </citation>
    <scope>NUCLEOTIDE SEQUENCE [LARGE SCALE GENOMIC DNA]</scope>
    <source>
        <strain evidence="2 3">JCM 17928</strain>
    </source>
</reference>
<dbReference type="InterPro" id="IPR041685">
    <property type="entry name" value="AAA_GajA/Old/RecF-like"/>
</dbReference>
<comment type="caution">
    <text evidence="2">The sequence shown here is derived from an EMBL/GenBank/DDBJ whole genome shotgun (WGS) entry which is preliminary data.</text>
</comment>
<protein>
    <submittedName>
        <fullName evidence="2">AAA family ATPase</fullName>
    </submittedName>
</protein>
<evidence type="ECO:0000313" key="2">
    <source>
        <dbReference type="EMBL" id="MUV02310.1"/>
    </source>
</evidence>
<evidence type="ECO:0000259" key="1">
    <source>
        <dbReference type="Pfam" id="PF13175"/>
    </source>
</evidence>
<evidence type="ECO:0000313" key="3">
    <source>
        <dbReference type="Proteomes" id="UP000433945"/>
    </source>
</evidence>
<dbReference type="InterPro" id="IPR027417">
    <property type="entry name" value="P-loop_NTPase"/>
</dbReference>
<accession>A0A6N8H8Z8</accession>
<dbReference type="Proteomes" id="UP000433945">
    <property type="component" value="Unassembled WGS sequence"/>
</dbReference>
<name>A0A6N8H8Z8_9FLAO</name>
<dbReference type="SUPFAM" id="SSF52540">
    <property type="entry name" value="P-loop containing nucleoside triphosphate hydrolases"/>
    <property type="match status" value="1"/>
</dbReference>
<dbReference type="Gene3D" id="3.40.50.300">
    <property type="entry name" value="P-loop containing nucleotide triphosphate hydrolases"/>
    <property type="match status" value="1"/>
</dbReference>
<dbReference type="PANTHER" id="PTHR43581:SF4">
    <property type="entry name" value="ATP_GTP PHOSPHATASE"/>
    <property type="match status" value="1"/>
</dbReference>
<dbReference type="PANTHER" id="PTHR43581">
    <property type="entry name" value="ATP/GTP PHOSPHATASE"/>
    <property type="match status" value="1"/>
</dbReference>